<protein>
    <submittedName>
        <fullName evidence="3">Uncharacterized protein</fullName>
    </submittedName>
</protein>
<evidence type="ECO:0000313" key="4">
    <source>
        <dbReference type="Proteomes" id="UP001500751"/>
    </source>
</evidence>
<keyword evidence="4" id="KW-1185">Reference proteome</keyword>
<dbReference type="RefSeq" id="WP_344665182.1">
    <property type="nucleotide sequence ID" value="NZ_BAAAQN010000008.1"/>
</dbReference>
<proteinExistence type="predicted"/>
<dbReference type="Proteomes" id="UP001500751">
    <property type="component" value="Unassembled WGS sequence"/>
</dbReference>
<keyword evidence="2" id="KW-1133">Transmembrane helix</keyword>
<accession>A0ABN2TUQ7</accession>
<feature type="region of interest" description="Disordered" evidence="1">
    <location>
        <begin position="1"/>
        <end position="27"/>
    </location>
</feature>
<comment type="caution">
    <text evidence="3">The sequence shown here is derived from an EMBL/GenBank/DDBJ whole genome shotgun (WGS) entry which is preliminary data.</text>
</comment>
<evidence type="ECO:0000256" key="1">
    <source>
        <dbReference type="SAM" id="MobiDB-lite"/>
    </source>
</evidence>
<name>A0ABN2TUQ7_9ACTN</name>
<gene>
    <name evidence="3" type="ORF">GCM10009839_19390</name>
</gene>
<reference evidence="3 4" key="1">
    <citation type="journal article" date="2019" name="Int. J. Syst. Evol. Microbiol.">
        <title>The Global Catalogue of Microorganisms (GCM) 10K type strain sequencing project: providing services to taxonomists for standard genome sequencing and annotation.</title>
        <authorList>
            <consortium name="The Broad Institute Genomics Platform"/>
            <consortium name="The Broad Institute Genome Sequencing Center for Infectious Disease"/>
            <person name="Wu L."/>
            <person name="Ma J."/>
        </authorList>
    </citation>
    <scope>NUCLEOTIDE SEQUENCE [LARGE SCALE GENOMIC DNA]</scope>
    <source>
        <strain evidence="3 4">JCM 16014</strain>
    </source>
</reference>
<dbReference type="EMBL" id="BAAAQN010000008">
    <property type="protein sequence ID" value="GAA2022197.1"/>
    <property type="molecule type" value="Genomic_DNA"/>
</dbReference>
<evidence type="ECO:0000313" key="3">
    <source>
        <dbReference type="EMBL" id="GAA2022197.1"/>
    </source>
</evidence>
<feature type="transmembrane region" description="Helical" evidence="2">
    <location>
        <begin position="31"/>
        <end position="51"/>
    </location>
</feature>
<feature type="transmembrane region" description="Helical" evidence="2">
    <location>
        <begin position="57"/>
        <end position="76"/>
    </location>
</feature>
<evidence type="ECO:0000256" key="2">
    <source>
        <dbReference type="SAM" id="Phobius"/>
    </source>
</evidence>
<keyword evidence="2" id="KW-0812">Transmembrane</keyword>
<organism evidence="3 4">
    <name type="scientific">Catenulispora yoronensis</name>
    <dbReference type="NCBI Taxonomy" id="450799"/>
    <lineage>
        <taxon>Bacteria</taxon>
        <taxon>Bacillati</taxon>
        <taxon>Actinomycetota</taxon>
        <taxon>Actinomycetes</taxon>
        <taxon>Catenulisporales</taxon>
        <taxon>Catenulisporaceae</taxon>
        <taxon>Catenulispora</taxon>
    </lineage>
</organism>
<keyword evidence="2" id="KW-0472">Membrane</keyword>
<sequence>MNRADRSTTGGDGQDGDADPAPPPRPAGGTLWWAVGAAVVLAQVLLVAVIGGHWRGAGAALLAVLTLAVVGAAMTGRRNR</sequence>